<dbReference type="eggNOG" id="COG0639">
    <property type="taxonomic scope" value="Bacteria"/>
</dbReference>
<dbReference type="SUPFAM" id="SSF56300">
    <property type="entry name" value="Metallo-dependent phosphatases"/>
    <property type="match status" value="1"/>
</dbReference>
<dbReference type="GO" id="GO:0110154">
    <property type="term" value="P:RNA decapping"/>
    <property type="evidence" value="ECO:0007669"/>
    <property type="project" value="TreeGrafter"/>
</dbReference>
<gene>
    <name evidence="2" type="ORF">FC59_GL000225</name>
</gene>
<name>A0A0R1VIX9_9LACO</name>
<proteinExistence type="predicted"/>
<dbReference type="GO" id="GO:0005737">
    <property type="term" value="C:cytoplasm"/>
    <property type="evidence" value="ECO:0007669"/>
    <property type="project" value="TreeGrafter"/>
</dbReference>
<dbReference type="Gene3D" id="3.60.21.10">
    <property type="match status" value="1"/>
</dbReference>
<dbReference type="PANTHER" id="PTHR42850">
    <property type="entry name" value="METALLOPHOSPHOESTERASE"/>
    <property type="match status" value="1"/>
</dbReference>
<sequence length="290" mass="33234">MTKKIFNNTLADDRVKENYIFISDIHGNHETLDLIEQAKKDYPYAQLVTGGDYIDGRGSVKEVLDYLIEQKSEGAVVLLGNHEQMMLNYANEREHPDGIWFFNSGRDTLRQLFGGVATPEELRMSKYYRFLMGCPIMYDTPNIIFVHGGVRPDEKYDDPATYNSVDHGFKIDYDFYRIWVREKFWYSDTLNKKIAHNKTKKTIVVGHTPTCGLEGVFDDGRLMNCLSPDHCIVRKMQYPGEPARIFTDGGSHSDPLIYPHNDGNVVVLNGKGDIVKVYNYNNPQGTEVEE</sequence>
<dbReference type="Proteomes" id="UP000051307">
    <property type="component" value="Unassembled WGS sequence"/>
</dbReference>
<dbReference type="CDD" id="cd00144">
    <property type="entry name" value="MPP_PPP_family"/>
    <property type="match status" value="1"/>
</dbReference>
<dbReference type="RefSeq" id="WP_025015366.1">
    <property type="nucleotide sequence ID" value="NZ_AZFU01000014.1"/>
</dbReference>
<comment type="caution">
    <text evidence="2">The sequence shown here is derived from an EMBL/GenBank/DDBJ whole genome shotgun (WGS) entry which is preliminary data.</text>
</comment>
<dbReference type="GO" id="GO:0016791">
    <property type="term" value="F:phosphatase activity"/>
    <property type="evidence" value="ECO:0007669"/>
    <property type="project" value="TreeGrafter"/>
</dbReference>
<protein>
    <submittedName>
        <fullName evidence="2">Serine-threonine protein phosphatase</fullName>
    </submittedName>
</protein>
<dbReference type="PANTHER" id="PTHR42850:SF4">
    <property type="entry name" value="ZINC-DEPENDENT ENDOPOLYPHOSPHATASE"/>
    <property type="match status" value="1"/>
</dbReference>
<accession>A0A0R1VIX9</accession>
<dbReference type="PATRIC" id="fig|1423767.3.peg.235"/>
<dbReference type="InterPro" id="IPR029052">
    <property type="entry name" value="Metallo-depent_PP-like"/>
</dbReference>
<dbReference type="EMBL" id="AZFU01000014">
    <property type="protein sequence ID" value="KRM05167.1"/>
    <property type="molecule type" value="Genomic_DNA"/>
</dbReference>
<evidence type="ECO:0000313" key="2">
    <source>
        <dbReference type="EMBL" id="KRM05167.1"/>
    </source>
</evidence>
<dbReference type="GO" id="GO:0008803">
    <property type="term" value="F:bis(5'-nucleosyl)-tetraphosphatase (symmetrical) activity"/>
    <property type="evidence" value="ECO:0007669"/>
    <property type="project" value="TreeGrafter"/>
</dbReference>
<dbReference type="AlphaFoldDB" id="A0A0R1VIX9"/>
<reference evidence="2 3" key="1">
    <citation type="journal article" date="2015" name="Genome Announc.">
        <title>Expanding the biotechnology potential of lactobacilli through comparative genomics of 213 strains and associated genera.</title>
        <authorList>
            <person name="Sun Z."/>
            <person name="Harris H.M."/>
            <person name="McCann A."/>
            <person name="Guo C."/>
            <person name="Argimon S."/>
            <person name="Zhang W."/>
            <person name="Yang X."/>
            <person name="Jeffery I.B."/>
            <person name="Cooney J.C."/>
            <person name="Kagawa T.F."/>
            <person name="Liu W."/>
            <person name="Song Y."/>
            <person name="Salvetti E."/>
            <person name="Wrobel A."/>
            <person name="Rasinkangas P."/>
            <person name="Parkhill J."/>
            <person name="Rea M.C."/>
            <person name="O'Sullivan O."/>
            <person name="Ritari J."/>
            <person name="Douillard F.P."/>
            <person name="Paul Ross R."/>
            <person name="Yang R."/>
            <person name="Briner A.E."/>
            <person name="Felis G.E."/>
            <person name="de Vos W.M."/>
            <person name="Barrangou R."/>
            <person name="Klaenhammer T.R."/>
            <person name="Caufield P.W."/>
            <person name="Cui Y."/>
            <person name="Zhang H."/>
            <person name="O'Toole P.W."/>
        </authorList>
    </citation>
    <scope>NUCLEOTIDE SEQUENCE [LARGE SCALE GENOMIC DNA]</scope>
    <source>
        <strain evidence="2 3">DSM 16761</strain>
    </source>
</reference>
<dbReference type="InterPro" id="IPR004843">
    <property type="entry name" value="Calcineurin-like_PHP"/>
</dbReference>
<organism evidence="2 3">
    <name type="scientific">Lactobacillus kitasatonis DSM 16761 = JCM 1039</name>
    <dbReference type="NCBI Taxonomy" id="1423767"/>
    <lineage>
        <taxon>Bacteria</taxon>
        <taxon>Bacillati</taxon>
        <taxon>Bacillota</taxon>
        <taxon>Bacilli</taxon>
        <taxon>Lactobacillales</taxon>
        <taxon>Lactobacillaceae</taxon>
        <taxon>Lactobacillus</taxon>
    </lineage>
</organism>
<dbReference type="InterPro" id="IPR050126">
    <property type="entry name" value="Ap4A_hydrolase"/>
</dbReference>
<dbReference type="OrthoDB" id="384253at2"/>
<evidence type="ECO:0000259" key="1">
    <source>
        <dbReference type="Pfam" id="PF00149"/>
    </source>
</evidence>
<evidence type="ECO:0000313" key="3">
    <source>
        <dbReference type="Proteomes" id="UP000051307"/>
    </source>
</evidence>
<feature type="domain" description="Calcineurin-like phosphoesterase" evidence="1">
    <location>
        <begin position="20"/>
        <end position="219"/>
    </location>
</feature>
<dbReference type="Pfam" id="PF00149">
    <property type="entry name" value="Metallophos"/>
    <property type="match status" value="1"/>
</dbReference>